<keyword evidence="4" id="KW-0436">Ligase</keyword>
<evidence type="ECO:0000259" key="13">
    <source>
        <dbReference type="PROSITE" id="PS50172"/>
    </source>
</evidence>
<feature type="domain" description="BRCT" evidence="13">
    <location>
        <begin position="616"/>
        <end position="698"/>
    </location>
</feature>
<evidence type="ECO:0000256" key="11">
    <source>
        <dbReference type="ARBA" id="ARBA00031942"/>
    </source>
</evidence>
<dbReference type="PROSITE" id="PS50160">
    <property type="entry name" value="DNA_LIGASE_A3"/>
    <property type="match status" value="1"/>
</dbReference>
<evidence type="ECO:0000256" key="6">
    <source>
        <dbReference type="ARBA" id="ARBA00022741"/>
    </source>
</evidence>
<keyword evidence="5" id="KW-0677">Repeat</keyword>
<dbReference type="InterPro" id="IPR012308">
    <property type="entry name" value="DNA_ligase_ATP-dep_N"/>
</dbReference>
<dbReference type="SUPFAM" id="SSF56091">
    <property type="entry name" value="DNA ligase/mRNA capping enzyme, catalytic domain"/>
    <property type="match status" value="1"/>
</dbReference>
<dbReference type="Pfam" id="PF01068">
    <property type="entry name" value="DNA_ligase_A_M"/>
    <property type="match status" value="1"/>
</dbReference>
<keyword evidence="14" id="KW-1185">Reference proteome</keyword>
<dbReference type="Pfam" id="PF00533">
    <property type="entry name" value="BRCT"/>
    <property type="match status" value="1"/>
</dbReference>
<dbReference type="InterPro" id="IPR029710">
    <property type="entry name" value="LIG4"/>
</dbReference>
<dbReference type="GO" id="GO:0003677">
    <property type="term" value="F:DNA binding"/>
    <property type="evidence" value="ECO:0007669"/>
    <property type="project" value="InterPro"/>
</dbReference>
<dbReference type="PROSITE" id="PS50172">
    <property type="entry name" value="BRCT"/>
    <property type="match status" value="1"/>
</dbReference>
<sequence>MGHSTADFVEFYELCQFFNDISAANDRRTKEELFENFVEKWFKSENEDFSIYPVLRLMVQLNNIEDCLFFEYHHLVKNISNSLGIDIIVPPQDGDLSTLDKIALLLKCYPDKSHPSKISISTLNKYIDQFIENKSRDNSIHEMLSDMSNLERKWFLIILLSEVENVTNMKCDTLIWCLNPALGQLLIDGYKLKYLLSEYHPKTFNEDGFKKKLMSISIGKPFFPMILNNFGYTKGVFSAIQRFCKGKLLASDNYDGEKIIMHRYNNGESYKFFSDGMDDFTRFYVSSNYDFSKEIEPFFKNNIRNVILEGKMLVQCSITLKLHEKFDESSDGTFYDTRFMDGNDKNKNICFVVSDILYVNNSDLSEYPLEERLKILNENIFNELNGKTVRILEHKEIISYEDFFERLKNSLTRMQEGYILKDSGSTYISGSVIFRHCVFKIKPNYTRFVTLNFYIVGVEYSEDRPSFIKYFILGARDSNDNITICLKVTATTKSELFYKIMDSINIRNNYCNEQPSWLKGSINSNSHVRYVDESNITIVEVKWSKINSGTEELSYIYAIRNDLSKENVNFLSDVEYFNTKFKEGLDNIEVLPYRVNNLYRDDSSIKKTLMEIDNIDYWNYFEQLTVCVLNCQENFDIKKIQKFIYYLGGSIVAHPTKETCFVIASDPTNVKTAAALHMSSIPILDASWPIRCINERKLQKVDLENDVLLMEGSNQFSIEKLNDLIVEQDIPDVILKNICM</sequence>
<dbReference type="GO" id="GO:0003910">
    <property type="term" value="F:DNA ligase (ATP) activity"/>
    <property type="evidence" value="ECO:0007669"/>
    <property type="project" value="InterPro"/>
</dbReference>
<evidence type="ECO:0000313" key="15">
    <source>
        <dbReference type="WBParaSite" id="SPAL_0000264000.1"/>
    </source>
</evidence>
<dbReference type="PANTHER" id="PTHR45997">
    <property type="entry name" value="DNA LIGASE 4"/>
    <property type="match status" value="1"/>
</dbReference>
<feature type="domain" description="ATP-dependent DNA ligase family profile" evidence="12">
    <location>
        <begin position="342"/>
        <end position="477"/>
    </location>
</feature>
<dbReference type="GO" id="GO:0006310">
    <property type="term" value="P:DNA recombination"/>
    <property type="evidence" value="ECO:0007669"/>
    <property type="project" value="UniProtKB-KW"/>
</dbReference>
<comment type="subcellular location">
    <subcellularLocation>
        <location evidence="2">Nucleus</location>
    </subcellularLocation>
</comment>
<evidence type="ECO:0000256" key="1">
    <source>
        <dbReference type="ARBA" id="ARBA00001946"/>
    </source>
</evidence>
<dbReference type="GO" id="GO:0006297">
    <property type="term" value="P:nucleotide-excision repair, DNA gap filling"/>
    <property type="evidence" value="ECO:0007669"/>
    <property type="project" value="TreeGrafter"/>
</dbReference>
<evidence type="ECO:0000256" key="2">
    <source>
        <dbReference type="ARBA" id="ARBA00004123"/>
    </source>
</evidence>
<dbReference type="WBParaSite" id="SPAL_0000264000.1">
    <property type="protein sequence ID" value="SPAL_0000264000.1"/>
    <property type="gene ID" value="SPAL_0000264000"/>
</dbReference>
<evidence type="ECO:0000256" key="5">
    <source>
        <dbReference type="ARBA" id="ARBA00022737"/>
    </source>
</evidence>
<dbReference type="InterPro" id="IPR036420">
    <property type="entry name" value="BRCT_dom_sf"/>
</dbReference>
<evidence type="ECO:0000256" key="3">
    <source>
        <dbReference type="ARBA" id="ARBA00007572"/>
    </source>
</evidence>
<evidence type="ECO:0000256" key="8">
    <source>
        <dbReference type="ARBA" id="ARBA00023172"/>
    </source>
</evidence>
<dbReference type="PANTHER" id="PTHR45997:SF1">
    <property type="entry name" value="DNA LIGASE 4"/>
    <property type="match status" value="1"/>
</dbReference>
<dbReference type="Gene3D" id="1.10.3260.10">
    <property type="entry name" value="DNA ligase, ATP-dependent, N-terminal domain"/>
    <property type="match status" value="1"/>
</dbReference>
<evidence type="ECO:0000256" key="7">
    <source>
        <dbReference type="ARBA" id="ARBA00022840"/>
    </source>
</evidence>
<comment type="similarity">
    <text evidence="3">Belongs to the ATP-dependent DNA ligase family.</text>
</comment>
<evidence type="ECO:0000259" key="12">
    <source>
        <dbReference type="PROSITE" id="PS50160"/>
    </source>
</evidence>
<dbReference type="Gene3D" id="3.40.50.10190">
    <property type="entry name" value="BRCT domain"/>
    <property type="match status" value="1"/>
</dbReference>
<reference evidence="15" key="1">
    <citation type="submission" date="2017-02" db="UniProtKB">
        <authorList>
            <consortium name="WormBaseParasite"/>
        </authorList>
    </citation>
    <scope>IDENTIFICATION</scope>
</reference>
<evidence type="ECO:0000256" key="4">
    <source>
        <dbReference type="ARBA" id="ARBA00022598"/>
    </source>
</evidence>
<dbReference type="GO" id="GO:0006303">
    <property type="term" value="P:double-strand break repair via nonhomologous end joining"/>
    <property type="evidence" value="ECO:0007669"/>
    <property type="project" value="TreeGrafter"/>
</dbReference>
<name>A0A0N5B9C4_STREA</name>
<dbReference type="InterPro" id="IPR012310">
    <property type="entry name" value="DNA_ligase_ATP-dep_cent"/>
</dbReference>
<keyword evidence="7" id="KW-0067">ATP-binding</keyword>
<dbReference type="Gene3D" id="3.30.470.30">
    <property type="entry name" value="DNA ligase/mRNA capping enzyme"/>
    <property type="match status" value="1"/>
</dbReference>
<dbReference type="SUPFAM" id="SSF52113">
    <property type="entry name" value="BRCT domain"/>
    <property type="match status" value="1"/>
</dbReference>
<evidence type="ECO:0000256" key="10">
    <source>
        <dbReference type="ARBA" id="ARBA00030676"/>
    </source>
</evidence>
<dbReference type="AlphaFoldDB" id="A0A0N5B9C4"/>
<dbReference type="GO" id="GO:0032807">
    <property type="term" value="C:DNA ligase IV complex"/>
    <property type="evidence" value="ECO:0007669"/>
    <property type="project" value="TreeGrafter"/>
</dbReference>
<dbReference type="InterPro" id="IPR036599">
    <property type="entry name" value="DNA_ligase_N_sf"/>
</dbReference>
<organism evidence="14 15">
    <name type="scientific">Strongyloides papillosus</name>
    <name type="common">Intestinal threadworm</name>
    <dbReference type="NCBI Taxonomy" id="174720"/>
    <lineage>
        <taxon>Eukaryota</taxon>
        <taxon>Metazoa</taxon>
        <taxon>Ecdysozoa</taxon>
        <taxon>Nematoda</taxon>
        <taxon>Chromadorea</taxon>
        <taxon>Rhabditida</taxon>
        <taxon>Tylenchina</taxon>
        <taxon>Panagrolaimomorpha</taxon>
        <taxon>Strongyloidoidea</taxon>
        <taxon>Strongyloididae</taxon>
        <taxon>Strongyloides</taxon>
    </lineage>
</organism>
<proteinExistence type="inferred from homology"/>
<accession>A0A0N5B9C4</accession>
<dbReference type="Pfam" id="PF04675">
    <property type="entry name" value="DNA_ligase_A_N"/>
    <property type="match status" value="1"/>
</dbReference>
<evidence type="ECO:0000256" key="9">
    <source>
        <dbReference type="ARBA" id="ARBA00023242"/>
    </source>
</evidence>
<comment type="cofactor">
    <cofactor evidence="1">
        <name>Mg(2+)</name>
        <dbReference type="ChEBI" id="CHEBI:18420"/>
    </cofactor>
</comment>
<keyword evidence="8" id="KW-0233">DNA recombination</keyword>
<protein>
    <recommendedName>
        <fullName evidence="11">DNA ligase IV</fullName>
    </recommendedName>
    <alternativeName>
        <fullName evidence="10">Polydeoxyribonucleotide synthase [ATP] 4</fullName>
    </alternativeName>
</protein>
<keyword evidence="6" id="KW-0547">Nucleotide-binding</keyword>
<dbReference type="InterPro" id="IPR001357">
    <property type="entry name" value="BRCT_dom"/>
</dbReference>
<keyword evidence="9" id="KW-0539">Nucleus</keyword>
<evidence type="ECO:0000313" key="14">
    <source>
        <dbReference type="Proteomes" id="UP000046392"/>
    </source>
</evidence>
<dbReference type="STRING" id="174720.A0A0N5B9C4"/>
<dbReference type="Proteomes" id="UP000046392">
    <property type="component" value="Unplaced"/>
</dbReference>
<dbReference type="GO" id="GO:0005524">
    <property type="term" value="F:ATP binding"/>
    <property type="evidence" value="ECO:0007669"/>
    <property type="project" value="UniProtKB-KW"/>
</dbReference>